<keyword evidence="4" id="KW-1185">Reference proteome</keyword>
<proteinExistence type="predicted"/>
<feature type="transmembrane region" description="Helical" evidence="2">
    <location>
        <begin position="40"/>
        <end position="61"/>
    </location>
</feature>
<dbReference type="Proteomes" id="UP000800040">
    <property type="component" value="Unassembled WGS sequence"/>
</dbReference>
<evidence type="ECO:0000313" key="3">
    <source>
        <dbReference type="EMBL" id="KAF1831827.1"/>
    </source>
</evidence>
<evidence type="ECO:0000256" key="2">
    <source>
        <dbReference type="SAM" id="Phobius"/>
    </source>
</evidence>
<feature type="region of interest" description="Disordered" evidence="1">
    <location>
        <begin position="1"/>
        <end position="38"/>
    </location>
</feature>
<reference evidence="3" key="1">
    <citation type="submission" date="2020-01" db="EMBL/GenBank/DDBJ databases">
        <authorList>
            <consortium name="DOE Joint Genome Institute"/>
            <person name="Haridas S."/>
            <person name="Albert R."/>
            <person name="Binder M."/>
            <person name="Bloem J."/>
            <person name="Labutti K."/>
            <person name="Salamov A."/>
            <person name="Andreopoulos B."/>
            <person name="Baker S.E."/>
            <person name="Barry K."/>
            <person name="Bills G."/>
            <person name="Bluhm B.H."/>
            <person name="Cannon C."/>
            <person name="Castanera R."/>
            <person name="Culley D.E."/>
            <person name="Daum C."/>
            <person name="Ezra D."/>
            <person name="Gonzalez J.B."/>
            <person name="Henrissat B."/>
            <person name="Kuo A."/>
            <person name="Liang C."/>
            <person name="Lipzen A."/>
            <person name="Lutzoni F."/>
            <person name="Magnuson J."/>
            <person name="Mondo S."/>
            <person name="Nolan M."/>
            <person name="Ohm R."/>
            <person name="Pangilinan J."/>
            <person name="Park H.-J."/>
            <person name="Ramirez L."/>
            <person name="Alfaro M."/>
            <person name="Sun H."/>
            <person name="Tritt A."/>
            <person name="Yoshinaga Y."/>
            <person name="Zwiers L.-H."/>
            <person name="Turgeon B.G."/>
            <person name="Goodwin S.B."/>
            <person name="Spatafora J.W."/>
            <person name="Crous P.W."/>
            <person name="Grigoriev I.V."/>
        </authorList>
    </citation>
    <scope>NUCLEOTIDE SEQUENCE</scope>
    <source>
        <strain evidence="3">P77</strain>
    </source>
</reference>
<evidence type="ECO:0000256" key="1">
    <source>
        <dbReference type="SAM" id="MobiDB-lite"/>
    </source>
</evidence>
<accession>A0A6A5K9U8</accession>
<keyword evidence="2" id="KW-1133">Transmembrane helix</keyword>
<keyword evidence="2" id="KW-0812">Transmembrane</keyword>
<feature type="compositionally biased region" description="Low complexity" evidence="1">
    <location>
        <begin position="1"/>
        <end position="15"/>
    </location>
</feature>
<protein>
    <submittedName>
        <fullName evidence="3">Uncharacterized protein</fullName>
    </submittedName>
</protein>
<feature type="compositionally biased region" description="Low complexity" evidence="1">
    <location>
        <begin position="98"/>
        <end position="113"/>
    </location>
</feature>
<evidence type="ECO:0000313" key="4">
    <source>
        <dbReference type="Proteomes" id="UP000800040"/>
    </source>
</evidence>
<gene>
    <name evidence="3" type="ORF">BDW02DRAFT_571642</name>
</gene>
<dbReference type="AlphaFoldDB" id="A0A6A5K9U8"/>
<organism evidence="3 4">
    <name type="scientific">Decorospora gaudefroyi</name>
    <dbReference type="NCBI Taxonomy" id="184978"/>
    <lineage>
        <taxon>Eukaryota</taxon>
        <taxon>Fungi</taxon>
        <taxon>Dikarya</taxon>
        <taxon>Ascomycota</taxon>
        <taxon>Pezizomycotina</taxon>
        <taxon>Dothideomycetes</taxon>
        <taxon>Pleosporomycetidae</taxon>
        <taxon>Pleosporales</taxon>
        <taxon>Pleosporineae</taxon>
        <taxon>Pleosporaceae</taxon>
        <taxon>Decorospora</taxon>
    </lineage>
</organism>
<sequence length="113" mass="12128">MAASSSSSSSSTTATPLPTVWLTPPESLLPQTHNPPIDPASTAISALLTTTILIFLSILAYKNHNHNHNHNPEINDATHSTTKPTPTPTLKSWPISAPLELLNPQPLPLQQQN</sequence>
<dbReference type="EMBL" id="ML975353">
    <property type="protein sequence ID" value="KAF1831827.1"/>
    <property type="molecule type" value="Genomic_DNA"/>
</dbReference>
<name>A0A6A5K9U8_9PLEO</name>
<feature type="region of interest" description="Disordered" evidence="1">
    <location>
        <begin position="66"/>
        <end position="113"/>
    </location>
</feature>
<keyword evidence="2" id="KW-0472">Membrane</keyword>